<evidence type="ECO:0000259" key="3">
    <source>
        <dbReference type="Pfam" id="PF24883"/>
    </source>
</evidence>
<dbReference type="InterPro" id="IPR027417">
    <property type="entry name" value="P-loop_NTPase"/>
</dbReference>
<dbReference type="AlphaFoldDB" id="A0A0F9XJA7"/>
<name>A0A0F9XJA7_TRIHA</name>
<dbReference type="EMBL" id="JOKZ01000246">
    <property type="protein sequence ID" value="KKP00538.1"/>
    <property type="molecule type" value="Genomic_DNA"/>
</dbReference>
<evidence type="ECO:0000313" key="5">
    <source>
        <dbReference type="Proteomes" id="UP000034112"/>
    </source>
</evidence>
<keyword evidence="1" id="KW-0677">Repeat</keyword>
<feature type="domain" description="Nephrocystin 3-like N-terminal" evidence="3">
    <location>
        <begin position="78"/>
        <end position="188"/>
    </location>
</feature>
<proteinExistence type="predicted"/>
<protein>
    <submittedName>
        <fullName evidence="4">Pfs domain-containing protein</fullName>
    </submittedName>
</protein>
<feature type="compositionally biased region" description="Acidic residues" evidence="2">
    <location>
        <begin position="383"/>
        <end position="405"/>
    </location>
</feature>
<gene>
    <name evidence="4" type="ORF">THAR02_07342</name>
</gene>
<dbReference type="Proteomes" id="UP000034112">
    <property type="component" value="Unassembled WGS sequence"/>
</dbReference>
<dbReference type="Pfam" id="PF24883">
    <property type="entry name" value="NPHP3_N"/>
    <property type="match status" value="1"/>
</dbReference>
<evidence type="ECO:0000256" key="2">
    <source>
        <dbReference type="SAM" id="MobiDB-lite"/>
    </source>
</evidence>
<feature type="region of interest" description="Disordered" evidence="2">
    <location>
        <begin position="381"/>
        <end position="405"/>
    </location>
</feature>
<dbReference type="SUPFAM" id="SSF52540">
    <property type="entry name" value="P-loop containing nucleoside triphosphate hydrolases"/>
    <property type="match status" value="2"/>
</dbReference>
<evidence type="ECO:0000256" key="1">
    <source>
        <dbReference type="ARBA" id="ARBA00022737"/>
    </source>
</evidence>
<evidence type="ECO:0000313" key="4">
    <source>
        <dbReference type="EMBL" id="KKP00538.1"/>
    </source>
</evidence>
<comment type="caution">
    <text evidence="4">The sequence shown here is derived from an EMBL/GenBank/DDBJ whole genome shotgun (WGS) entry which is preliminary data.</text>
</comment>
<dbReference type="Gene3D" id="3.40.50.300">
    <property type="entry name" value="P-loop containing nucleotide triphosphate hydrolases"/>
    <property type="match status" value="1"/>
</dbReference>
<reference evidence="5" key="1">
    <citation type="journal article" date="2015" name="Genome Announc.">
        <title>Draft whole-genome sequence of the biocontrol agent Trichoderma harzianum T6776.</title>
        <authorList>
            <person name="Baroncelli R."/>
            <person name="Piaggeschi G."/>
            <person name="Fiorini L."/>
            <person name="Bertolini E."/>
            <person name="Zapparata A."/>
            <person name="Pe M.E."/>
            <person name="Sarrocco S."/>
            <person name="Vannacci G."/>
        </authorList>
    </citation>
    <scope>NUCLEOTIDE SEQUENCE [LARGE SCALE GENOMIC DNA]</scope>
    <source>
        <strain evidence="5">T6776</strain>
    </source>
</reference>
<organism evidence="4 5">
    <name type="scientific">Trichoderma harzianum</name>
    <name type="common">Hypocrea lixii</name>
    <dbReference type="NCBI Taxonomy" id="5544"/>
    <lineage>
        <taxon>Eukaryota</taxon>
        <taxon>Fungi</taxon>
        <taxon>Dikarya</taxon>
        <taxon>Ascomycota</taxon>
        <taxon>Pezizomycotina</taxon>
        <taxon>Sordariomycetes</taxon>
        <taxon>Hypocreomycetidae</taxon>
        <taxon>Hypocreales</taxon>
        <taxon>Hypocreaceae</taxon>
        <taxon>Trichoderma</taxon>
    </lineage>
</organism>
<sequence>MTAGYTATALDSNQAVFQGSGIQHTGKGHFNVHGNVNITPNPPPDSREDEECMKALFMTDPSEDRAMLKRKKGNRASGTCEWIAQTEKLNTWLHFEETEQKSQSNNILWLHGNPGTGKSTMAIFLTEELSTSFHGKENMTLAYFFCDASFEKQKTATSIVRGLLYLLVQKHKNLLSSLLKTATEGETSECVAIRRILSFVAISFEALSVRALSEACQLHQDEPDLDTRLQYTRDQIASCRFLVVVYDQKVQLLHKSVRDFLTGSGSDFFVERLEAHASAASCCIDNLIKRLHDENPPEGPLLDYAIDYWTYHEFIEFLVQEGGAHIVITDEIMEAVSDANSPGYKHQIACMELFFRRRRQLRFTDKAFAIIREFVQTQLSESELSEDEEENLTTAGELEELLLEE</sequence>
<dbReference type="PANTHER" id="PTHR10039">
    <property type="entry name" value="AMELOGENIN"/>
    <property type="match status" value="1"/>
</dbReference>
<dbReference type="OrthoDB" id="4894031at2759"/>
<dbReference type="PANTHER" id="PTHR10039:SF5">
    <property type="entry name" value="NACHT DOMAIN-CONTAINING PROTEIN"/>
    <property type="match status" value="1"/>
</dbReference>
<dbReference type="InterPro" id="IPR056884">
    <property type="entry name" value="NPHP3-like_N"/>
</dbReference>
<accession>A0A0F9XJA7</accession>